<dbReference type="GO" id="GO:0048312">
    <property type="term" value="P:intracellular distribution of mitochondria"/>
    <property type="evidence" value="ECO:0007669"/>
    <property type="project" value="TreeGrafter"/>
</dbReference>
<dbReference type="CDD" id="cd00821">
    <property type="entry name" value="PH"/>
    <property type="match status" value="1"/>
</dbReference>
<dbReference type="PANTHER" id="PTHR12601:SF6">
    <property type="entry name" value="CLUSTERED MITOCHONDRIA PROTEIN HOMOLOG"/>
    <property type="match status" value="1"/>
</dbReference>
<protein>
    <recommendedName>
        <fullName evidence="7">PH domain-containing protein</fullName>
    </recommendedName>
</protein>
<dbReference type="CDD" id="cd15466">
    <property type="entry name" value="CLU-central"/>
    <property type="match status" value="1"/>
</dbReference>
<dbReference type="EMBL" id="JADGJD010000421">
    <property type="protein sequence ID" value="KAJ3051217.1"/>
    <property type="molecule type" value="Genomic_DNA"/>
</dbReference>
<dbReference type="SMART" id="SM00028">
    <property type="entry name" value="TPR"/>
    <property type="match status" value="3"/>
</dbReference>
<dbReference type="InterPro" id="IPR001849">
    <property type="entry name" value="PH_domain"/>
</dbReference>
<dbReference type="SUPFAM" id="SSF48452">
    <property type="entry name" value="TPR-like"/>
    <property type="match status" value="1"/>
</dbReference>
<dbReference type="InterPro" id="IPR019734">
    <property type="entry name" value="TPR_rpt"/>
</dbReference>
<feature type="region of interest" description="Disordered" evidence="2">
    <location>
        <begin position="643"/>
        <end position="680"/>
    </location>
</feature>
<dbReference type="Pfam" id="PF13236">
    <property type="entry name" value="CLU"/>
    <property type="match status" value="1"/>
</dbReference>
<evidence type="ECO:0000259" key="3">
    <source>
        <dbReference type="PROSITE" id="PS50003"/>
    </source>
</evidence>
<dbReference type="InterPro" id="IPR011993">
    <property type="entry name" value="PH-like_dom_sf"/>
</dbReference>
<evidence type="ECO:0008006" key="7">
    <source>
        <dbReference type="Google" id="ProtNLM"/>
    </source>
</evidence>
<dbReference type="Proteomes" id="UP001212841">
    <property type="component" value="Unassembled WGS sequence"/>
</dbReference>
<dbReference type="Pfam" id="PF00169">
    <property type="entry name" value="PH"/>
    <property type="match status" value="1"/>
</dbReference>
<evidence type="ECO:0000313" key="6">
    <source>
        <dbReference type="Proteomes" id="UP001212841"/>
    </source>
</evidence>
<reference evidence="5" key="1">
    <citation type="submission" date="2020-05" db="EMBL/GenBank/DDBJ databases">
        <title>Phylogenomic resolution of chytrid fungi.</title>
        <authorList>
            <person name="Stajich J.E."/>
            <person name="Amses K."/>
            <person name="Simmons R."/>
            <person name="Seto K."/>
            <person name="Myers J."/>
            <person name="Bonds A."/>
            <person name="Quandt C.A."/>
            <person name="Barry K."/>
            <person name="Liu P."/>
            <person name="Grigoriev I."/>
            <person name="Longcore J.E."/>
            <person name="James T.Y."/>
        </authorList>
    </citation>
    <scope>NUCLEOTIDE SEQUENCE</scope>
    <source>
        <strain evidence="5">JEL0318</strain>
    </source>
</reference>
<feature type="compositionally biased region" description="Low complexity" evidence="2">
    <location>
        <begin position="661"/>
        <end position="671"/>
    </location>
</feature>
<keyword evidence="6" id="KW-1185">Reference proteome</keyword>
<evidence type="ECO:0000313" key="5">
    <source>
        <dbReference type="EMBL" id="KAJ3051217.1"/>
    </source>
</evidence>
<dbReference type="PROSITE" id="PS50003">
    <property type="entry name" value="PH_DOMAIN"/>
    <property type="match status" value="1"/>
</dbReference>
<dbReference type="Pfam" id="PF13424">
    <property type="entry name" value="TPR_12"/>
    <property type="match status" value="1"/>
</dbReference>
<dbReference type="PANTHER" id="PTHR12601">
    <property type="entry name" value="EUKARYOTIC TRANSLATION INITIATION FACTOR 3 SUBUNIT EIF-3"/>
    <property type="match status" value="1"/>
</dbReference>
<feature type="domain" description="PH" evidence="3">
    <location>
        <begin position="24"/>
        <end position="138"/>
    </location>
</feature>
<feature type="region of interest" description="Disordered" evidence="2">
    <location>
        <begin position="1"/>
        <end position="27"/>
    </location>
</feature>
<gene>
    <name evidence="5" type="ORF">HK097_007820</name>
</gene>
<dbReference type="SMART" id="SM00233">
    <property type="entry name" value="PH"/>
    <property type="match status" value="1"/>
</dbReference>
<comment type="caution">
    <text evidence="5">The sequence shown here is derived from an EMBL/GenBank/DDBJ whole genome shotgun (WGS) entry which is preliminary data.</text>
</comment>
<sequence>MLSTYPVASHTTHHQPPSPTHEPRPLKQGWVFKRGSNNIFSQWKLKFLVLTADTHHREFVLRVFDTVDQSRGPKHEVLCREMRVVCVETEGGSMGKYIGLKKGGAPFLVVWRGRKFYFAAQTRGDRDDWLAILQHHTKQPIVNNPHSSTSPNHPPLTRTASQSRHQRSKSISYLPTPSQTASVVGSSTDLGGSTSTVVPPNTTQHSRARSSSRYRTWSRRDGANWTGSGGLGTDMDDDAVSVYSQSTTYDDSMSVVSGMSESRGGMGGHRPHRRSADDVRSISVASSHVSTLSFCSEPVLTPQELNIMSAPTPLGAHASPRGDDCYTLRDVVRRRRAPLPQKEQFESPTPQGDQWNERYQSLLAMSVESEEAALRQDVQIVELIGQFQEVAQQHAKRIIDDYHVHGATHPWVEKTGSPIKLMSQTQNKVVLGRDDRDSYLEAGEQSDESFDERDGKRKCIVVDGMVLHFACDYDGGFNVFPKASDMQVRYLFRYLESIPAAVEEVLARTSAELRAINATTLASFSNGGPHLHTPLMALIDYKGFRVVAYADCGSGKTMHVYDLDGDDPRTDERAIERLASVGRALNLKPHTVQVGHERRVVVHTAASVQVDFNADTKTYQAHNLHDILPHDYYAGSTTSANVHLQSRPCTPTTAHPPTPLLPASSSPAAQSGPPPRSTRRLRPEFLIAYQTPISSDSLTIHSGAGRKEREVNDAECAKAGRFLRESWVPAFVKRLDEVEIRPVDSKALTGEMHRAGINIRYLGYIARLSTLPYIRDMASLEMVARTCKSMFRARLRGAILHFRSVGATQIDEEMRGYAANLFSTVLGTNEKSRKYFSEKIRVEVQRKFDYDLDYPHFAHIHRPALFLAMQYHCGVTFEDTTNYDFQAVNPIPRSRFVGFNARTKHSAGLPRMLQPTNTQPHVARQRPHPSAVIPEDERLAYHLARHFKSLGPRSKLARTDASATALAEVAAHYNATGRYEEAKMYAQASAAIASHNGCITGLAQGQLIEALFGLQPNPLAGPDPSLLAVYRQALETIKWHWGIDHPIEMALHDRVSSIYSRANCPQKALEHHLLSLGIAERSLGKNHTVTAGYLVKAGCLLLTFGQINEAIQRLTEALHIYQSLNSDTSLIAEVHYHLAEALAERGDLDSALTNAQRARKLREKCFGQMDPRAVETFRQVARLLLAPYKEYTGVLTPQIKAAYKEAITCHEKVFRYLKTIRGSSSNMSSGLSSSAASVHSTSSISIYQQKKPPSNTSITTILPSTSLLASSGFPHPVAGPLVCSPFHPPTPFPRSLLHRLTRQIVSLKLTLLDEPRHRECVRTLRARNAEAHLDAHEAREVVLRLAAVSPSVYLDGVVQRIDQDDDSALEELAIVMLLCESETVGLAG</sequence>
<keyword evidence="1" id="KW-0963">Cytoplasm</keyword>
<evidence type="ECO:0000256" key="1">
    <source>
        <dbReference type="ARBA" id="ARBA00022490"/>
    </source>
</evidence>
<name>A0AAD5X1F3_9FUNG</name>
<dbReference type="InterPro" id="IPR025697">
    <property type="entry name" value="CLU_dom"/>
</dbReference>
<dbReference type="InterPro" id="IPR011990">
    <property type="entry name" value="TPR-like_helical_dom_sf"/>
</dbReference>
<feature type="compositionally biased region" description="Low complexity" evidence="2">
    <location>
        <begin position="182"/>
        <end position="198"/>
    </location>
</feature>
<proteinExistence type="predicted"/>
<dbReference type="Pfam" id="PF12807">
    <property type="entry name" value="eIF3_p135"/>
    <property type="match status" value="1"/>
</dbReference>
<feature type="region of interest" description="Disordered" evidence="2">
    <location>
        <begin position="140"/>
        <end position="232"/>
    </location>
</feature>
<organism evidence="5 6">
    <name type="scientific">Rhizophlyctis rosea</name>
    <dbReference type="NCBI Taxonomy" id="64517"/>
    <lineage>
        <taxon>Eukaryota</taxon>
        <taxon>Fungi</taxon>
        <taxon>Fungi incertae sedis</taxon>
        <taxon>Chytridiomycota</taxon>
        <taxon>Chytridiomycota incertae sedis</taxon>
        <taxon>Chytridiomycetes</taxon>
        <taxon>Rhizophlyctidales</taxon>
        <taxon>Rhizophlyctidaceae</taxon>
        <taxon>Rhizophlyctis</taxon>
    </lineage>
</organism>
<dbReference type="SUPFAM" id="SSF50729">
    <property type="entry name" value="PH domain-like"/>
    <property type="match status" value="1"/>
</dbReference>
<dbReference type="GO" id="GO:0003729">
    <property type="term" value="F:mRNA binding"/>
    <property type="evidence" value="ECO:0007669"/>
    <property type="project" value="TreeGrafter"/>
</dbReference>
<dbReference type="InterPro" id="IPR027523">
    <property type="entry name" value="CLU_prot"/>
</dbReference>
<evidence type="ECO:0000259" key="4">
    <source>
        <dbReference type="PROSITE" id="PS51823"/>
    </source>
</evidence>
<dbReference type="GO" id="GO:0005737">
    <property type="term" value="C:cytoplasm"/>
    <property type="evidence" value="ECO:0007669"/>
    <property type="project" value="TreeGrafter"/>
</dbReference>
<dbReference type="InterPro" id="IPR033646">
    <property type="entry name" value="CLU-central"/>
</dbReference>
<dbReference type="Gene3D" id="1.25.40.10">
    <property type="entry name" value="Tetratricopeptide repeat domain"/>
    <property type="match status" value="1"/>
</dbReference>
<dbReference type="PROSITE" id="PS51823">
    <property type="entry name" value="CLU"/>
    <property type="match status" value="1"/>
</dbReference>
<dbReference type="Gene3D" id="2.30.29.30">
    <property type="entry name" value="Pleckstrin-homology domain (PH domain)/Phosphotyrosine-binding domain (PTB)"/>
    <property type="match status" value="1"/>
</dbReference>
<feature type="compositionally biased region" description="Polar residues" evidence="2">
    <location>
        <begin position="158"/>
        <end position="181"/>
    </location>
</feature>
<evidence type="ECO:0000256" key="2">
    <source>
        <dbReference type="SAM" id="MobiDB-lite"/>
    </source>
</evidence>
<feature type="domain" description="Clu" evidence="4">
    <location>
        <begin position="329"/>
        <end position="635"/>
    </location>
</feature>
<accession>A0AAD5X1F3</accession>